<name>A0A835ZAI7_9STRA</name>
<evidence type="ECO:0000256" key="1">
    <source>
        <dbReference type="SAM" id="MobiDB-lite"/>
    </source>
</evidence>
<feature type="region of interest" description="Disordered" evidence="1">
    <location>
        <begin position="370"/>
        <end position="398"/>
    </location>
</feature>
<feature type="compositionally biased region" description="Polar residues" evidence="1">
    <location>
        <begin position="1"/>
        <end position="12"/>
    </location>
</feature>
<protein>
    <submittedName>
        <fullName evidence="2">Uncharacterized protein</fullName>
    </submittedName>
</protein>
<comment type="caution">
    <text evidence="2">The sequence shown here is derived from an EMBL/GenBank/DDBJ whole genome shotgun (WGS) entry which is preliminary data.</text>
</comment>
<gene>
    <name evidence="2" type="ORF">JKP88DRAFT_276771</name>
</gene>
<feature type="region of interest" description="Disordered" evidence="1">
    <location>
        <begin position="153"/>
        <end position="194"/>
    </location>
</feature>
<feature type="compositionally biased region" description="Polar residues" evidence="1">
    <location>
        <begin position="30"/>
        <end position="42"/>
    </location>
</feature>
<feature type="compositionally biased region" description="Low complexity" evidence="1">
    <location>
        <begin position="153"/>
        <end position="174"/>
    </location>
</feature>
<feature type="region of interest" description="Disordered" evidence="1">
    <location>
        <begin position="1"/>
        <end position="62"/>
    </location>
</feature>
<dbReference type="EMBL" id="JAFCMP010000135">
    <property type="protein sequence ID" value="KAG5185358.1"/>
    <property type="molecule type" value="Genomic_DNA"/>
</dbReference>
<sequence length="470" mass="47902">MGSFSTTDNTPSELGRGLRWGSGGDDLLASKSSVPGTRQPSFALSDVSEHRRTKRSGARDAAATFPGRSLFEHCAASPNPLGASGYAAATASIPHGSAEDDDDAQAFWRALRAGVDVHKHASPLPRAAAAEPPAACDGCCPRCATGHHRWSTGAAARRPGAGSSSESGGCSSTSEGGGGSGGRSARSARAATLPSGRRAVRALARLLHGPGPVQAGGEGMVTLFADRAQSSLCWCVPGQSVLSPDTRASVPIEDIIHMDIAPIPSPTTSAPRCLNPLPPTASPAATAAVTPIATDVTLWTASRALRFTIKGRQLQDLIVSGLQRMVDANRAAAARRVAVAAAAEAPPHTAPLLSAALLRERLQRYAVVGAATTPSSASPPHRQRQPPPPPQQQQQPLRPLACTAASDDVLPPSPQGQLPPALAIAAAAQGWGGALPYARSSSSSSGTASPCDTPQHAVNFVSAVPFGPAF</sequence>
<dbReference type="AlphaFoldDB" id="A0A835ZAI7"/>
<keyword evidence="3" id="KW-1185">Reference proteome</keyword>
<organism evidence="2 3">
    <name type="scientific">Tribonema minus</name>
    <dbReference type="NCBI Taxonomy" id="303371"/>
    <lineage>
        <taxon>Eukaryota</taxon>
        <taxon>Sar</taxon>
        <taxon>Stramenopiles</taxon>
        <taxon>Ochrophyta</taxon>
        <taxon>PX clade</taxon>
        <taxon>Xanthophyceae</taxon>
        <taxon>Tribonematales</taxon>
        <taxon>Tribonemataceae</taxon>
        <taxon>Tribonema</taxon>
    </lineage>
</organism>
<accession>A0A835ZAI7</accession>
<reference evidence="2" key="1">
    <citation type="submission" date="2021-02" db="EMBL/GenBank/DDBJ databases">
        <title>First Annotated Genome of the Yellow-green Alga Tribonema minus.</title>
        <authorList>
            <person name="Mahan K.M."/>
        </authorList>
    </citation>
    <scope>NUCLEOTIDE SEQUENCE</scope>
    <source>
        <strain evidence="2">UTEX B ZZ1240</strain>
    </source>
</reference>
<dbReference type="Proteomes" id="UP000664859">
    <property type="component" value="Unassembled WGS sequence"/>
</dbReference>
<evidence type="ECO:0000313" key="2">
    <source>
        <dbReference type="EMBL" id="KAG5185358.1"/>
    </source>
</evidence>
<proteinExistence type="predicted"/>
<evidence type="ECO:0000313" key="3">
    <source>
        <dbReference type="Proteomes" id="UP000664859"/>
    </source>
</evidence>